<comment type="subcellular location">
    <subcellularLocation>
        <location evidence="1">Cytoplasm</location>
    </subcellularLocation>
</comment>
<name>A0A084GKH3_METID</name>
<dbReference type="STRING" id="246786.GS18_0217735"/>
<evidence type="ECO:0000256" key="1">
    <source>
        <dbReference type="ARBA" id="ARBA00004496"/>
    </source>
</evidence>
<dbReference type="PROSITE" id="PS00061">
    <property type="entry name" value="ADH_SHORT"/>
    <property type="match status" value="1"/>
</dbReference>
<comment type="similarity">
    <text evidence="2 6">Belongs to the short-chain dehydrogenases/reductases (SDR) family.</text>
</comment>
<gene>
    <name evidence="7" type="ORF">GS18_0217735</name>
</gene>
<evidence type="ECO:0000256" key="2">
    <source>
        <dbReference type="ARBA" id="ARBA00006484"/>
    </source>
</evidence>
<protein>
    <submittedName>
        <fullName evidence="7">Short-chain dehydrogenase</fullName>
    </submittedName>
</protein>
<dbReference type="InterPro" id="IPR020904">
    <property type="entry name" value="Sc_DH/Rdtase_CS"/>
</dbReference>
<dbReference type="PANTHER" id="PTHR44085:SF2">
    <property type="entry name" value="SEPIAPTERIN REDUCTASE"/>
    <property type="match status" value="1"/>
</dbReference>
<comment type="caution">
    <text evidence="7">The sequence shown here is derived from an EMBL/GenBank/DDBJ whole genome shotgun (WGS) entry which is preliminary data.</text>
</comment>
<dbReference type="PRINTS" id="PR00080">
    <property type="entry name" value="SDRFAMILY"/>
</dbReference>
<keyword evidence="3" id="KW-0963">Cytoplasm</keyword>
<dbReference type="Gene3D" id="3.40.50.720">
    <property type="entry name" value="NAD(P)-binding Rossmann-like Domain"/>
    <property type="match status" value="1"/>
</dbReference>
<dbReference type="PANTHER" id="PTHR44085">
    <property type="entry name" value="SEPIAPTERIN REDUCTASE"/>
    <property type="match status" value="1"/>
</dbReference>
<organism evidence="7 8">
    <name type="scientific">Metabacillus indicus</name>
    <name type="common">Bacillus indicus</name>
    <dbReference type="NCBI Taxonomy" id="246786"/>
    <lineage>
        <taxon>Bacteria</taxon>
        <taxon>Bacillati</taxon>
        <taxon>Bacillota</taxon>
        <taxon>Bacilli</taxon>
        <taxon>Bacillales</taxon>
        <taxon>Bacillaceae</taxon>
        <taxon>Metabacillus</taxon>
    </lineage>
</organism>
<dbReference type="NCBIfam" id="NF005381">
    <property type="entry name" value="PRK06924.1"/>
    <property type="match status" value="1"/>
</dbReference>
<keyword evidence="5" id="KW-0560">Oxidoreductase</keyword>
<dbReference type="Proteomes" id="UP000028549">
    <property type="component" value="Unassembled WGS sequence"/>
</dbReference>
<keyword evidence="4" id="KW-0521">NADP</keyword>
<dbReference type="PRINTS" id="PR00081">
    <property type="entry name" value="GDHRDH"/>
</dbReference>
<dbReference type="OrthoDB" id="9794387at2"/>
<dbReference type="AlphaFoldDB" id="A0A084GKH3"/>
<proteinExistence type="inferred from homology"/>
<dbReference type="EMBL" id="JNVC02000015">
    <property type="protein sequence ID" value="KEZ47835.1"/>
    <property type="molecule type" value="Genomic_DNA"/>
</dbReference>
<dbReference type="RefSeq" id="WP_029566643.1">
    <property type="nucleotide sequence ID" value="NZ_JNVC02000015.1"/>
</dbReference>
<dbReference type="InterPro" id="IPR051721">
    <property type="entry name" value="Biopterin_syn/organic_redct"/>
</dbReference>
<dbReference type="Pfam" id="PF00106">
    <property type="entry name" value="adh_short"/>
    <property type="match status" value="1"/>
</dbReference>
<keyword evidence="8" id="KW-1185">Reference proteome</keyword>
<evidence type="ECO:0000256" key="6">
    <source>
        <dbReference type="RuleBase" id="RU000363"/>
    </source>
</evidence>
<sequence>MNTTIITGASRGLGEAIVKQLLAPGQHIIYLSRSENHSLRQLAFEKDAVLQFVPCDLSNAHQTEAAITEVFEKINWNDAEQLTLINNAGTVHPMKPVGKAEASEIEAHIQLNLTAPMVLSHAFAAKTKDLPVKKTVVNISSGAANYSLFGWNAYSSSKAGLDMFTKSFGLEQKQEKHPITVLSFSPGIMDTEMQGNIRSTKPEDFADVARFQEYHETGKLRSADFVAGVLLNLLLEEPENGRIYDIKEFL</sequence>
<dbReference type="GO" id="GO:0005737">
    <property type="term" value="C:cytoplasm"/>
    <property type="evidence" value="ECO:0007669"/>
    <property type="project" value="UniProtKB-SubCell"/>
</dbReference>
<evidence type="ECO:0000313" key="8">
    <source>
        <dbReference type="Proteomes" id="UP000028549"/>
    </source>
</evidence>
<dbReference type="GO" id="GO:0006729">
    <property type="term" value="P:tetrahydrobiopterin biosynthetic process"/>
    <property type="evidence" value="ECO:0007669"/>
    <property type="project" value="TreeGrafter"/>
</dbReference>
<dbReference type="InterPro" id="IPR036291">
    <property type="entry name" value="NAD(P)-bd_dom_sf"/>
</dbReference>
<accession>A0A084GKH3</accession>
<evidence type="ECO:0000313" key="7">
    <source>
        <dbReference type="EMBL" id="KEZ47835.1"/>
    </source>
</evidence>
<evidence type="ECO:0000256" key="4">
    <source>
        <dbReference type="ARBA" id="ARBA00022857"/>
    </source>
</evidence>
<dbReference type="SUPFAM" id="SSF51735">
    <property type="entry name" value="NAD(P)-binding Rossmann-fold domains"/>
    <property type="match status" value="1"/>
</dbReference>
<dbReference type="InterPro" id="IPR002347">
    <property type="entry name" value="SDR_fam"/>
</dbReference>
<evidence type="ECO:0000256" key="3">
    <source>
        <dbReference type="ARBA" id="ARBA00022490"/>
    </source>
</evidence>
<evidence type="ECO:0000256" key="5">
    <source>
        <dbReference type="ARBA" id="ARBA00023002"/>
    </source>
</evidence>
<reference evidence="7 8" key="1">
    <citation type="journal article" date="2005" name="Int. J. Syst. Evol. Microbiol.">
        <title>Bacillus cibi sp. nov., isolated from jeotgal, a traditional Korean fermented seafood.</title>
        <authorList>
            <person name="Yoon J.H."/>
            <person name="Lee C.H."/>
            <person name="Oh T.K."/>
        </authorList>
    </citation>
    <scope>NUCLEOTIDE SEQUENCE [LARGE SCALE GENOMIC DNA]</scope>
    <source>
        <strain evidence="7 8">DSM 16189</strain>
    </source>
</reference>
<dbReference type="GO" id="GO:0004757">
    <property type="term" value="F:sepiapterin reductase (NADP+) activity"/>
    <property type="evidence" value="ECO:0007669"/>
    <property type="project" value="TreeGrafter"/>
</dbReference>